<sequence>MKDRRRSKSKPKFISKLCSKGVDGFAVAPYVVCNEASNEGTSEMTAATLTKINAEIAKHGVEVVKGNGYFYFADTGEAYLADHIPSVYSAQLRALSLEEWVAHVEDAVKVALYA</sequence>
<evidence type="ECO:0000313" key="1">
    <source>
        <dbReference type="EMBL" id="AKU43055.1"/>
    </source>
</evidence>
<evidence type="ECO:0000313" key="2">
    <source>
        <dbReference type="Proteomes" id="UP000203710"/>
    </source>
</evidence>
<dbReference type="KEGG" id="vg:26796471"/>
<keyword evidence="2" id="KW-1185">Reference proteome</keyword>
<dbReference type="EMBL" id="KR935213">
    <property type="protein sequence ID" value="AKU43055.1"/>
    <property type="molecule type" value="Genomic_DNA"/>
</dbReference>
<dbReference type="GeneID" id="26796471"/>
<dbReference type="OrthoDB" id="34860at10239"/>
<protein>
    <submittedName>
        <fullName evidence="1">Uncharacterized protein</fullName>
    </submittedName>
</protein>
<reference evidence="1 2" key="1">
    <citation type="journal article" date="2016" name="Genome Announc.">
        <title>Complete Genome Sequences of Five Bacteriophages That Infect Rhodobacter capsulatus.</title>
        <authorList>
            <person name="Bollivar D.W."/>
            <person name="Bernardoni B."/>
            <person name="Bockman M.R."/>
            <person name="Miller B.M."/>
            <person name="Russell D.A."/>
            <person name="Delesalle V.A."/>
            <person name="Krukonis G.P."/>
            <person name="Hatfull G.F."/>
            <person name="Cross M.R."/>
            <person name="Szewczyk M.M."/>
            <person name="Eppurath A."/>
        </authorList>
    </citation>
    <scope>NUCLEOTIDE SEQUENCE [LARGE SCALE GENOMIC DNA]</scope>
</reference>
<proteinExistence type="predicted"/>
<name>A0A0K1LLL7_9CAUD</name>
<dbReference type="RefSeq" id="YP_009225703.1">
    <property type="nucleotide sequence ID" value="NC_029097.1"/>
</dbReference>
<gene>
    <name evidence="1" type="ORF">RCTITAN_38</name>
</gene>
<dbReference type="Proteomes" id="UP000203710">
    <property type="component" value="Segment"/>
</dbReference>
<organism evidence="1 2">
    <name type="scientific">Rhodobacter phage RcTitan</name>
    <dbReference type="NCBI Taxonomy" id="1662330"/>
    <lineage>
        <taxon>Viruses</taxon>
        <taxon>Duplodnaviria</taxon>
        <taxon>Heunggongvirae</taxon>
        <taxon>Uroviricota</taxon>
        <taxon>Caudoviricetes</taxon>
        <taxon>Titanvirus</taxon>
        <taxon>Titanvirus rctitan</taxon>
    </lineage>
</organism>
<accession>A0A0K1LLL7</accession>